<dbReference type="InterPro" id="IPR018247">
    <property type="entry name" value="EF_Hand_1_Ca_BS"/>
</dbReference>
<dbReference type="PANTHER" id="PTHR45791:SF6">
    <property type="entry name" value="CALCIUM AND INTEGRIN BINDING FAMILY MEMBER 2"/>
    <property type="match status" value="1"/>
</dbReference>
<evidence type="ECO:0000256" key="3">
    <source>
        <dbReference type="ARBA" id="ARBA00022837"/>
    </source>
</evidence>
<dbReference type="PANTHER" id="PTHR45791">
    <property type="entry name" value="CALCIUM AND INTEGRIN BINDING FAMILY MEMBER 2"/>
    <property type="match status" value="1"/>
</dbReference>
<organism evidence="6 7">
    <name type="scientific">Patella caerulea</name>
    <name type="common">Rayed Mediterranean limpet</name>
    <dbReference type="NCBI Taxonomy" id="87958"/>
    <lineage>
        <taxon>Eukaryota</taxon>
        <taxon>Metazoa</taxon>
        <taxon>Spiralia</taxon>
        <taxon>Lophotrochozoa</taxon>
        <taxon>Mollusca</taxon>
        <taxon>Gastropoda</taxon>
        <taxon>Patellogastropoda</taxon>
        <taxon>Patelloidea</taxon>
        <taxon>Patellidae</taxon>
        <taxon>Patella</taxon>
    </lineage>
</organism>
<dbReference type="PROSITE" id="PS00018">
    <property type="entry name" value="EF_HAND_1"/>
    <property type="match status" value="2"/>
</dbReference>
<dbReference type="InterPro" id="IPR051433">
    <property type="entry name" value="CIBP"/>
</dbReference>
<dbReference type="SUPFAM" id="SSF47473">
    <property type="entry name" value="EF-hand"/>
    <property type="match status" value="1"/>
</dbReference>
<name>A0AAN8JIC4_PATCE</name>
<reference evidence="6 7" key="1">
    <citation type="submission" date="2024-01" db="EMBL/GenBank/DDBJ databases">
        <title>The genome of the rayed Mediterranean limpet Patella caerulea (Linnaeus, 1758).</title>
        <authorList>
            <person name="Anh-Thu Weber A."/>
            <person name="Halstead-Nussloch G."/>
        </authorList>
    </citation>
    <scope>NUCLEOTIDE SEQUENCE [LARGE SCALE GENOMIC DNA]</scope>
    <source>
        <strain evidence="6">AATW-2023a</strain>
        <tissue evidence="6">Whole specimen</tissue>
    </source>
</reference>
<evidence type="ECO:0000313" key="6">
    <source>
        <dbReference type="EMBL" id="KAK6178711.1"/>
    </source>
</evidence>
<feature type="domain" description="EF-hand" evidence="5">
    <location>
        <begin position="146"/>
        <end position="181"/>
    </location>
</feature>
<evidence type="ECO:0000256" key="2">
    <source>
        <dbReference type="ARBA" id="ARBA00022737"/>
    </source>
</evidence>
<feature type="domain" description="EF-hand" evidence="5">
    <location>
        <begin position="105"/>
        <end position="140"/>
    </location>
</feature>
<dbReference type="Pfam" id="PF13499">
    <property type="entry name" value="EF-hand_7"/>
    <property type="match status" value="1"/>
</dbReference>
<dbReference type="FunFam" id="1.10.238.10:FF:000079">
    <property type="entry name" value="Calcium and integrin-binding family member 2"/>
    <property type="match status" value="1"/>
</dbReference>
<proteinExistence type="predicted"/>
<dbReference type="PROSITE" id="PS50222">
    <property type="entry name" value="EF_HAND_2"/>
    <property type="match status" value="2"/>
</dbReference>
<gene>
    <name evidence="6" type="ORF">SNE40_011232</name>
</gene>
<evidence type="ECO:0000313" key="7">
    <source>
        <dbReference type="Proteomes" id="UP001347796"/>
    </source>
</evidence>
<dbReference type="GO" id="GO:0000287">
    <property type="term" value="F:magnesium ion binding"/>
    <property type="evidence" value="ECO:0007669"/>
    <property type="project" value="TreeGrafter"/>
</dbReference>
<protein>
    <recommendedName>
        <fullName evidence="5">EF-hand domain-containing protein</fullName>
    </recommendedName>
</protein>
<dbReference type="InterPro" id="IPR002048">
    <property type="entry name" value="EF_hand_dom"/>
</dbReference>
<keyword evidence="4" id="KW-0460">Magnesium</keyword>
<evidence type="ECO:0000256" key="4">
    <source>
        <dbReference type="ARBA" id="ARBA00022842"/>
    </source>
</evidence>
<evidence type="ECO:0000259" key="5">
    <source>
        <dbReference type="PROSITE" id="PS50222"/>
    </source>
</evidence>
<dbReference type="GO" id="GO:0005509">
    <property type="term" value="F:calcium ion binding"/>
    <property type="evidence" value="ECO:0007669"/>
    <property type="project" value="InterPro"/>
</dbReference>
<dbReference type="InterPro" id="IPR011992">
    <property type="entry name" value="EF-hand-dom_pair"/>
</dbReference>
<dbReference type="EMBL" id="JAZGQO010000008">
    <property type="protein sequence ID" value="KAK6178711.1"/>
    <property type="molecule type" value="Genomic_DNA"/>
</dbReference>
<keyword evidence="7" id="KW-1185">Reference proteome</keyword>
<dbReference type="Proteomes" id="UP001347796">
    <property type="component" value="Unassembled WGS sequence"/>
</dbReference>
<sequence length="189" mass="21831">MGNKVTTFTDDQLEAYQDCTFFTRKEILRVFKRYQELAPDLIPFNMTGDESRKIKMPVDVIEGMAELNENPFKTRVCEVFSEDGSGNMSFDDFLDMFSVFSEAAPRDIKTAYGFRIYDFDGDNYLSRPDLEKTLTSLTQDELTAEEVAFVVDKVLEEADLDDDGMLSYIEFEHVISRAPDFLNTFHIRI</sequence>
<keyword evidence="1" id="KW-0479">Metal-binding</keyword>
<dbReference type="AlphaFoldDB" id="A0AAN8JIC4"/>
<dbReference type="GO" id="GO:0055074">
    <property type="term" value="P:calcium ion homeostasis"/>
    <property type="evidence" value="ECO:0007669"/>
    <property type="project" value="TreeGrafter"/>
</dbReference>
<comment type="caution">
    <text evidence="6">The sequence shown here is derived from an EMBL/GenBank/DDBJ whole genome shotgun (WGS) entry which is preliminary data.</text>
</comment>
<keyword evidence="2" id="KW-0677">Repeat</keyword>
<dbReference type="Gene3D" id="1.10.238.10">
    <property type="entry name" value="EF-hand"/>
    <property type="match status" value="2"/>
</dbReference>
<accession>A0AAN8JIC4</accession>
<evidence type="ECO:0000256" key="1">
    <source>
        <dbReference type="ARBA" id="ARBA00022723"/>
    </source>
</evidence>
<keyword evidence="3" id="KW-0106">Calcium</keyword>